<dbReference type="InterPro" id="IPR036167">
    <property type="entry name" value="tRNA_intron_Endo_cat-like_sf"/>
</dbReference>
<evidence type="ECO:0000259" key="1">
    <source>
        <dbReference type="Pfam" id="PF01974"/>
    </source>
</evidence>
<feature type="domain" description="tRNA intron endonuclease catalytic" evidence="1">
    <location>
        <begin position="263"/>
        <end position="329"/>
    </location>
</feature>
<dbReference type="InterPro" id="IPR011856">
    <property type="entry name" value="tRNA_endonuc-like_dom_sf"/>
</dbReference>
<dbReference type="AlphaFoldDB" id="A0A381N8Z7"/>
<dbReference type="GO" id="GO:0006388">
    <property type="term" value="P:tRNA splicing, via endonucleolytic cleavage and ligation"/>
    <property type="evidence" value="ECO:0007669"/>
    <property type="project" value="InterPro"/>
</dbReference>
<dbReference type="GO" id="GO:0003676">
    <property type="term" value="F:nucleic acid binding"/>
    <property type="evidence" value="ECO:0007669"/>
    <property type="project" value="InterPro"/>
</dbReference>
<proteinExistence type="predicted"/>
<dbReference type="GO" id="GO:0000213">
    <property type="term" value="F:tRNA-intron lyase activity"/>
    <property type="evidence" value="ECO:0007669"/>
    <property type="project" value="InterPro"/>
</dbReference>
<dbReference type="SUPFAM" id="SSF53032">
    <property type="entry name" value="tRNA-intron endonuclease catalytic domain-like"/>
    <property type="match status" value="1"/>
</dbReference>
<dbReference type="GO" id="GO:0005634">
    <property type="term" value="C:nucleus"/>
    <property type="evidence" value="ECO:0007669"/>
    <property type="project" value="UniProtKB-ARBA"/>
</dbReference>
<reference evidence="2" key="1">
    <citation type="submission" date="2018-05" db="EMBL/GenBank/DDBJ databases">
        <authorList>
            <person name="Lanie J.A."/>
            <person name="Ng W.-L."/>
            <person name="Kazmierczak K.M."/>
            <person name="Andrzejewski T.M."/>
            <person name="Davidsen T.M."/>
            <person name="Wayne K.J."/>
            <person name="Tettelin H."/>
            <person name="Glass J.I."/>
            <person name="Rusch D."/>
            <person name="Podicherti R."/>
            <person name="Tsui H.-C.T."/>
            <person name="Winkler M.E."/>
        </authorList>
    </citation>
    <scope>NUCLEOTIDE SEQUENCE</scope>
</reference>
<evidence type="ECO:0000313" key="2">
    <source>
        <dbReference type="EMBL" id="SUZ51090.1"/>
    </source>
</evidence>
<name>A0A381N8Z7_9ZZZZ</name>
<dbReference type="InterPro" id="IPR006677">
    <property type="entry name" value="tRNA_intron_Endonuc_cat-like"/>
</dbReference>
<organism evidence="2">
    <name type="scientific">marine metagenome</name>
    <dbReference type="NCBI Taxonomy" id="408172"/>
    <lineage>
        <taxon>unclassified sequences</taxon>
        <taxon>metagenomes</taxon>
        <taxon>ecological metagenomes</taxon>
    </lineage>
</organism>
<sequence length="357" mass="40153">MRFGDTVYIKSPTPTGKMQPVDGGWKYLGQSAGRLWDKSAIGFPDGQGGLILCDSEVIFCHDHRNLEWPSSDWLGECISSKPEVLFEAAVLEALRVPGNKVVFRGCLTSLELGHKRDTWGLRWTSNSHPNKDIAVAEVRWFHASERFDAVDLYHWCVSVTDSGRLAEILVVDDEHSVVTYRLHPSDPKGNRAPPTKEELSMISSFHSVSLDNGGAYFPDFENWPCDVIGIPVHDGRQLGPYEIFLVSSSKDDELHQSSNDASILQDLWQRGLHSRPGFKYGTRWRCYERQLGDGHAPWLVVNPAEAPQDWGSTCLASRLASGVNKHWLHPISVDGVWRYLEVARPPPDSRWANPSRK</sequence>
<accession>A0A381N8Z7</accession>
<protein>
    <recommendedName>
        <fullName evidence="1">tRNA intron endonuclease catalytic domain-containing protein</fullName>
    </recommendedName>
</protein>
<dbReference type="Gene3D" id="3.40.1350.10">
    <property type="match status" value="1"/>
</dbReference>
<dbReference type="Pfam" id="PF01974">
    <property type="entry name" value="tRNA_int_endo"/>
    <property type="match status" value="1"/>
</dbReference>
<gene>
    <name evidence="2" type="ORF">METZ01_LOCUS3944</name>
</gene>
<dbReference type="CDD" id="cd22363">
    <property type="entry name" value="tRNA-intron_lyase_C"/>
    <property type="match status" value="1"/>
</dbReference>
<dbReference type="EMBL" id="UINC01000205">
    <property type="protein sequence ID" value="SUZ51090.1"/>
    <property type="molecule type" value="Genomic_DNA"/>
</dbReference>